<accession>A0A2M8L457</accession>
<keyword evidence="9" id="KW-0067">ATP-binding</keyword>
<dbReference type="PANTHER" id="PTHR17490">
    <property type="entry name" value="SUA5"/>
    <property type="match status" value="1"/>
</dbReference>
<dbReference type="Proteomes" id="UP000231474">
    <property type="component" value="Unassembled WGS sequence"/>
</dbReference>
<evidence type="ECO:0000256" key="3">
    <source>
        <dbReference type="ARBA" id="ARBA00012584"/>
    </source>
</evidence>
<name>A0A2M8L457_9BACT</name>
<gene>
    <name evidence="13" type="ORF">COU95_01255</name>
</gene>
<evidence type="ECO:0000259" key="12">
    <source>
        <dbReference type="PROSITE" id="PS51163"/>
    </source>
</evidence>
<sequence>MIDKKIIEKLKNGGIGILPTDTIYGLVGSALVPKTVERIYRLRSRDPKKPMIILIGDFSDLKKFDIKIDEKMRMILKKYWP</sequence>
<comment type="similarity">
    <text evidence="2">Belongs to the SUA5 family.</text>
</comment>
<dbReference type="EC" id="2.7.7.87" evidence="3"/>
<dbReference type="GO" id="GO:0000049">
    <property type="term" value="F:tRNA binding"/>
    <property type="evidence" value="ECO:0007669"/>
    <property type="project" value="TreeGrafter"/>
</dbReference>
<evidence type="ECO:0000256" key="5">
    <source>
        <dbReference type="ARBA" id="ARBA00022679"/>
    </source>
</evidence>
<evidence type="ECO:0000256" key="1">
    <source>
        <dbReference type="ARBA" id="ARBA00004496"/>
    </source>
</evidence>
<evidence type="ECO:0000256" key="4">
    <source>
        <dbReference type="ARBA" id="ARBA00022490"/>
    </source>
</evidence>
<keyword evidence="7" id="KW-0548">Nucleotidyltransferase</keyword>
<keyword evidence="4" id="KW-0963">Cytoplasm</keyword>
<dbReference type="GO" id="GO:0008033">
    <property type="term" value="P:tRNA processing"/>
    <property type="evidence" value="ECO:0007669"/>
    <property type="project" value="UniProtKB-KW"/>
</dbReference>
<dbReference type="EMBL" id="PFEK01000024">
    <property type="protein sequence ID" value="PJE67647.1"/>
    <property type="molecule type" value="Genomic_DNA"/>
</dbReference>
<reference evidence="14" key="1">
    <citation type="submission" date="2017-09" db="EMBL/GenBank/DDBJ databases">
        <title>Depth-based differentiation of microbial function through sediment-hosted aquifers and enrichment of novel symbionts in the deep terrestrial subsurface.</title>
        <authorList>
            <person name="Probst A.J."/>
            <person name="Ladd B."/>
            <person name="Jarett J.K."/>
            <person name="Geller-Mcgrath D.E."/>
            <person name="Sieber C.M.K."/>
            <person name="Emerson J.B."/>
            <person name="Anantharaman K."/>
            <person name="Thomas B.C."/>
            <person name="Malmstrom R."/>
            <person name="Stieglmeier M."/>
            <person name="Klingl A."/>
            <person name="Woyke T."/>
            <person name="Ryan C.M."/>
            <person name="Banfield J.F."/>
        </authorList>
    </citation>
    <scope>NUCLEOTIDE SEQUENCE [LARGE SCALE GENOMIC DNA]</scope>
</reference>
<dbReference type="Gene3D" id="3.90.870.10">
    <property type="entry name" value="DHBP synthase"/>
    <property type="match status" value="1"/>
</dbReference>
<evidence type="ECO:0000313" key="13">
    <source>
        <dbReference type="EMBL" id="PJE67647.1"/>
    </source>
</evidence>
<dbReference type="PANTHER" id="PTHR17490:SF16">
    <property type="entry name" value="THREONYLCARBAMOYL-AMP SYNTHASE"/>
    <property type="match status" value="1"/>
</dbReference>
<dbReference type="PROSITE" id="PS51163">
    <property type="entry name" value="YRDC"/>
    <property type="match status" value="1"/>
</dbReference>
<evidence type="ECO:0000256" key="11">
    <source>
        <dbReference type="ARBA" id="ARBA00048366"/>
    </source>
</evidence>
<evidence type="ECO:0000256" key="2">
    <source>
        <dbReference type="ARBA" id="ARBA00007663"/>
    </source>
</evidence>
<feature type="non-terminal residue" evidence="13">
    <location>
        <position position="81"/>
    </location>
</feature>
<protein>
    <recommendedName>
        <fullName evidence="10">L-threonylcarbamoyladenylate synthase</fullName>
        <ecNumber evidence="3">2.7.7.87</ecNumber>
    </recommendedName>
    <alternativeName>
        <fullName evidence="10">L-threonylcarbamoyladenylate synthase</fullName>
    </alternativeName>
</protein>
<dbReference type="InterPro" id="IPR017945">
    <property type="entry name" value="DHBP_synth_RibB-like_a/b_dom"/>
</dbReference>
<dbReference type="InterPro" id="IPR050156">
    <property type="entry name" value="TC-AMP_synthase_SUA5"/>
</dbReference>
<keyword evidence="8" id="KW-0547">Nucleotide-binding</keyword>
<dbReference type="GO" id="GO:0005524">
    <property type="term" value="F:ATP binding"/>
    <property type="evidence" value="ECO:0007669"/>
    <property type="project" value="UniProtKB-KW"/>
</dbReference>
<evidence type="ECO:0000256" key="7">
    <source>
        <dbReference type="ARBA" id="ARBA00022695"/>
    </source>
</evidence>
<evidence type="ECO:0000256" key="8">
    <source>
        <dbReference type="ARBA" id="ARBA00022741"/>
    </source>
</evidence>
<dbReference type="Pfam" id="PF01300">
    <property type="entry name" value="Sua5_yciO_yrdC"/>
    <property type="match status" value="1"/>
</dbReference>
<evidence type="ECO:0000256" key="10">
    <source>
        <dbReference type="ARBA" id="ARBA00029774"/>
    </source>
</evidence>
<evidence type="ECO:0000256" key="9">
    <source>
        <dbReference type="ARBA" id="ARBA00022840"/>
    </source>
</evidence>
<dbReference type="GO" id="GO:0061710">
    <property type="term" value="F:L-threonylcarbamoyladenylate synthase"/>
    <property type="evidence" value="ECO:0007669"/>
    <property type="project" value="UniProtKB-EC"/>
</dbReference>
<dbReference type="InterPro" id="IPR006070">
    <property type="entry name" value="Sua5-like_dom"/>
</dbReference>
<feature type="domain" description="YrdC-like" evidence="12">
    <location>
        <begin position="1"/>
        <end position="81"/>
    </location>
</feature>
<comment type="catalytic activity">
    <reaction evidence="11">
        <text>L-threonine + hydrogencarbonate + ATP = L-threonylcarbamoyladenylate + diphosphate + H2O</text>
        <dbReference type="Rhea" id="RHEA:36407"/>
        <dbReference type="ChEBI" id="CHEBI:15377"/>
        <dbReference type="ChEBI" id="CHEBI:17544"/>
        <dbReference type="ChEBI" id="CHEBI:30616"/>
        <dbReference type="ChEBI" id="CHEBI:33019"/>
        <dbReference type="ChEBI" id="CHEBI:57926"/>
        <dbReference type="ChEBI" id="CHEBI:73682"/>
        <dbReference type="EC" id="2.7.7.87"/>
    </reaction>
</comment>
<organism evidence="13 14">
    <name type="scientific">Candidatus Shapirobacteria bacterium CG10_big_fil_rev_8_21_14_0_10_40_9</name>
    <dbReference type="NCBI Taxonomy" id="1974888"/>
    <lineage>
        <taxon>Bacteria</taxon>
        <taxon>Candidatus Shapironibacteriota</taxon>
    </lineage>
</organism>
<comment type="subcellular location">
    <subcellularLocation>
        <location evidence="1">Cytoplasm</location>
    </subcellularLocation>
</comment>
<dbReference type="GO" id="GO:0003725">
    <property type="term" value="F:double-stranded RNA binding"/>
    <property type="evidence" value="ECO:0007669"/>
    <property type="project" value="InterPro"/>
</dbReference>
<evidence type="ECO:0000256" key="6">
    <source>
        <dbReference type="ARBA" id="ARBA00022694"/>
    </source>
</evidence>
<keyword evidence="6" id="KW-0819">tRNA processing</keyword>
<keyword evidence="5" id="KW-0808">Transferase</keyword>
<dbReference type="GO" id="GO:0005737">
    <property type="term" value="C:cytoplasm"/>
    <property type="evidence" value="ECO:0007669"/>
    <property type="project" value="UniProtKB-SubCell"/>
</dbReference>
<evidence type="ECO:0000313" key="14">
    <source>
        <dbReference type="Proteomes" id="UP000231474"/>
    </source>
</evidence>
<proteinExistence type="inferred from homology"/>
<dbReference type="GO" id="GO:0006450">
    <property type="term" value="P:regulation of translational fidelity"/>
    <property type="evidence" value="ECO:0007669"/>
    <property type="project" value="TreeGrafter"/>
</dbReference>
<dbReference type="SUPFAM" id="SSF55821">
    <property type="entry name" value="YrdC/RibB"/>
    <property type="match status" value="1"/>
</dbReference>
<comment type="caution">
    <text evidence="13">The sequence shown here is derived from an EMBL/GenBank/DDBJ whole genome shotgun (WGS) entry which is preliminary data.</text>
</comment>
<dbReference type="AlphaFoldDB" id="A0A2M8L457"/>